<reference evidence="2 3" key="1">
    <citation type="journal article" date="2021" name="BMC Genomics">
        <title>Datura genome reveals duplications of psychoactive alkaloid biosynthetic genes and high mutation rate following tissue culture.</title>
        <authorList>
            <person name="Rajewski A."/>
            <person name="Carter-House D."/>
            <person name="Stajich J."/>
            <person name="Litt A."/>
        </authorList>
    </citation>
    <scope>NUCLEOTIDE SEQUENCE [LARGE SCALE GENOMIC DNA]</scope>
    <source>
        <strain evidence="2">AR-01</strain>
    </source>
</reference>
<comment type="caution">
    <text evidence="2">The sequence shown here is derived from an EMBL/GenBank/DDBJ whole genome shotgun (WGS) entry which is preliminary data.</text>
</comment>
<proteinExistence type="predicted"/>
<gene>
    <name evidence="2" type="ORF">HAX54_023711</name>
</gene>
<keyword evidence="3" id="KW-1185">Reference proteome</keyword>
<evidence type="ECO:0000313" key="3">
    <source>
        <dbReference type="Proteomes" id="UP000823775"/>
    </source>
</evidence>
<organism evidence="2 3">
    <name type="scientific">Datura stramonium</name>
    <name type="common">Jimsonweed</name>
    <name type="synonym">Common thornapple</name>
    <dbReference type="NCBI Taxonomy" id="4076"/>
    <lineage>
        <taxon>Eukaryota</taxon>
        <taxon>Viridiplantae</taxon>
        <taxon>Streptophyta</taxon>
        <taxon>Embryophyta</taxon>
        <taxon>Tracheophyta</taxon>
        <taxon>Spermatophyta</taxon>
        <taxon>Magnoliopsida</taxon>
        <taxon>eudicotyledons</taxon>
        <taxon>Gunneridae</taxon>
        <taxon>Pentapetalae</taxon>
        <taxon>asterids</taxon>
        <taxon>lamiids</taxon>
        <taxon>Solanales</taxon>
        <taxon>Solanaceae</taxon>
        <taxon>Solanoideae</taxon>
        <taxon>Datureae</taxon>
        <taxon>Datura</taxon>
    </lineage>
</organism>
<evidence type="ECO:0000256" key="1">
    <source>
        <dbReference type="SAM" id="MobiDB-lite"/>
    </source>
</evidence>
<name>A0ABS8UYZ2_DATST</name>
<dbReference type="EMBL" id="JACEIK010002881">
    <property type="protein sequence ID" value="MCD9639286.1"/>
    <property type="molecule type" value="Genomic_DNA"/>
</dbReference>
<evidence type="ECO:0000313" key="2">
    <source>
        <dbReference type="EMBL" id="MCD9639286.1"/>
    </source>
</evidence>
<feature type="compositionally biased region" description="Basic and acidic residues" evidence="1">
    <location>
        <begin position="72"/>
        <end position="85"/>
    </location>
</feature>
<protein>
    <submittedName>
        <fullName evidence="2">Uncharacterized protein</fullName>
    </submittedName>
</protein>
<sequence>MDFWISMMAELISCQILDEPSLVSSDVTVMYSISLRGLEIIICTSIKIELTDHRDPGGSSSPPTSNQSGAQKRNDRIEMAHHLGDENTSFEGEIQEIGTKEPSPAYQTISVTRQQAVNPQSDEGDDSLANGSSLGGSGADLDKESGNEVSRNPTWHSEPLKGDVLKVKTLWFRDSL</sequence>
<feature type="compositionally biased region" description="Polar residues" evidence="1">
    <location>
        <begin position="58"/>
        <end position="71"/>
    </location>
</feature>
<feature type="region of interest" description="Disordered" evidence="1">
    <location>
        <begin position="53"/>
        <end position="160"/>
    </location>
</feature>
<accession>A0ABS8UYZ2</accession>
<feature type="compositionally biased region" description="Polar residues" evidence="1">
    <location>
        <begin position="105"/>
        <end position="121"/>
    </location>
</feature>
<dbReference type="Proteomes" id="UP000823775">
    <property type="component" value="Unassembled WGS sequence"/>
</dbReference>